<sequence length="186" mass="21424">MKKEYFVQYSDQSIINSFDFPQNNFVSITVGISEITHDLITSLVQQMFRFPVFFVLESMIFGYEKETLIENQVPFYEFSSDSAIVKVDSVEKLDVVSGLAEVLVNNGLSIFIFYGEGIVEQDLIPLRQWNKPIEFKNVDIYKVDTFVDVEEVGFTIFSKNNLFNTPGKVQNYIPRCYSLDINSSDI</sequence>
<organism evidence="1 2">
    <name type="scientific">Priestia megaterium (strain WSH-002)</name>
    <name type="common">Bacillus megaterium</name>
    <dbReference type="NCBI Taxonomy" id="1006007"/>
    <lineage>
        <taxon>Bacteria</taxon>
        <taxon>Bacillati</taxon>
        <taxon>Bacillota</taxon>
        <taxon>Bacilli</taxon>
        <taxon>Bacillales</taxon>
        <taxon>Bacillaceae</taxon>
        <taxon>Priestia</taxon>
    </lineage>
</organism>
<proteinExistence type="predicted"/>
<reference evidence="1 2" key="1">
    <citation type="journal article" date="2011" name="J. Bacteriol.">
        <title>Complete genome sequence of the industrial strain Bacillus megaterium WSH-002.</title>
        <authorList>
            <person name="Liu L."/>
            <person name="Li Y."/>
            <person name="Zhang J."/>
            <person name="Zou W."/>
            <person name="Zhou Z."/>
            <person name="Liu J."/>
            <person name="Li X."/>
            <person name="Wang L."/>
            <person name="Chen J."/>
        </authorList>
    </citation>
    <scope>NUCLEOTIDE SEQUENCE [LARGE SCALE GENOMIC DNA]</scope>
    <source>
        <strain evidence="1 2">WSH-002</strain>
    </source>
</reference>
<dbReference type="AlphaFoldDB" id="A0A8D4BL77"/>
<dbReference type="KEGG" id="bmh:BMWSH_3429"/>
<gene>
    <name evidence="1" type="ORF">BMWSH_3429</name>
</gene>
<dbReference type="RefSeq" id="WP_014460594.1">
    <property type="nucleotide sequence ID" value="NC_017138.1"/>
</dbReference>
<name>A0A8D4BL77_PRIMW</name>
<protein>
    <submittedName>
        <fullName evidence="1">Uncharacterized protein</fullName>
    </submittedName>
</protein>
<evidence type="ECO:0000313" key="1">
    <source>
        <dbReference type="EMBL" id="AEN90311.1"/>
    </source>
</evidence>
<accession>A0A8D4BL77</accession>
<dbReference type="EMBL" id="CP003017">
    <property type="protein sequence ID" value="AEN90311.1"/>
    <property type="molecule type" value="Genomic_DNA"/>
</dbReference>
<evidence type="ECO:0000313" key="2">
    <source>
        <dbReference type="Proteomes" id="UP000001283"/>
    </source>
</evidence>
<dbReference type="Proteomes" id="UP000001283">
    <property type="component" value="Chromosome"/>
</dbReference>